<comment type="caution">
    <text evidence="3">The sequence shown here is derived from an EMBL/GenBank/DDBJ whole genome shotgun (WGS) entry which is preliminary data.</text>
</comment>
<accession>A0A8J4DCV7</accession>
<evidence type="ECO:0000313" key="3">
    <source>
        <dbReference type="EMBL" id="GIL97086.1"/>
    </source>
</evidence>
<evidence type="ECO:0000256" key="1">
    <source>
        <dbReference type="SAM" id="MobiDB-lite"/>
    </source>
</evidence>
<dbReference type="AlphaFoldDB" id="A0A8J4DCV7"/>
<name>A0A8J4DCV7_9CHLO</name>
<gene>
    <name evidence="3" type="ORF">Vretimale_2832</name>
</gene>
<evidence type="ECO:0000256" key="2">
    <source>
        <dbReference type="SAM" id="SignalP"/>
    </source>
</evidence>
<dbReference type="EMBL" id="BNCQ01000004">
    <property type="protein sequence ID" value="GIL97086.1"/>
    <property type="molecule type" value="Genomic_DNA"/>
</dbReference>
<protein>
    <submittedName>
        <fullName evidence="3">Uncharacterized protein</fullName>
    </submittedName>
</protein>
<reference evidence="3" key="1">
    <citation type="journal article" date="2021" name="Proc. Natl. Acad. Sci. U.S.A.">
        <title>Three genomes in the algal genus Volvox reveal the fate of a haploid sex-determining region after a transition to homothallism.</title>
        <authorList>
            <person name="Yamamoto K."/>
            <person name="Hamaji T."/>
            <person name="Kawai-Toyooka H."/>
            <person name="Matsuzaki R."/>
            <person name="Takahashi F."/>
            <person name="Nishimura Y."/>
            <person name="Kawachi M."/>
            <person name="Noguchi H."/>
            <person name="Minakuchi Y."/>
            <person name="Umen J.G."/>
            <person name="Toyoda A."/>
            <person name="Nozaki H."/>
        </authorList>
    </citation>
    <scope>NUCLEOTIDE SEQUENCE</scope>
    <source>
        <strain evidence="3">NIES-3785</strain>
    </source>
</reference>
<feature type="chain" id="PRO_5043837524" evidence="2">
    <location>
        <begin position="40"/>
        <end position="280"/>
    </location>
</feature>
<keyword evidence="2" id="KW-0732">Signal</keyword>
<sequence length="280" mass="30722">MPKTRELLSAAKILLLMKPSKDTLSVIILLSLLVLQGHADAPTTPPPDQPPASKPFPNGPARRGGNESLPQFYMNFGRCGHNLQQQAYGLWNLTRPLSKQRGPQSLILYVDTKNVFPVAPAFGTVKPSVFMIRQMHLAYFNKSGVKAWSPTLEKTAYRETTSAYTILVNGAKLQLSVRDLKDTGVMTSQTYAYSLKIILNDLITPSDSIYEVEVVKSCALRGSDANISACAQVPDPASVFVSREGYIAYSFWNVGQSLIVNGVYARDHAWCPVQTGVTVD</sequence>
<organism evidence="3 4">
    <name type="scientific">Volvox reticuliferus</name>
    <dbReference type="NCBI Taxonomy" id="1737510"/>
    <lineage>
        <taxon>Eukaryota</taxon>
        <taxon>Viridiplantae</taxon>
        <taxon>Chlorophyta</taxon>
        <taxon>core chlorophytes</taxon>
        <taxon>Chlorophyceae</taxon>
        <taxon>CS clade</taxon>
        <taxon>Chlamydomonadales</taxon>
        <taxon>Volvocaceae</taxon>
        <taxon>Volvox</taxon>
    </lineage>
</organism>
<feature type="signal peptide" evidence="2">
    <location>
        <begin position="1"/>
        <end position="39"/>
    </location>
</feature>
<feature type="region of interest" description="Disordered" evidence="1">
    <location>
        <begin position="40"/>
        <end position="64"/>
    </location>
</feature>
<proteinExistence type="predicted"/>
<evidence type="ECO:0000313" key="4">
    <source>
        <dbReference type="Proteomes" id="UP000722791"/>
    </source>
</evidence>
<dbReference type="OrthoDB" id="528403at2759"/>
<dbReference type="Proteomes" id="UP000722791">
    <property type="component" value="Unassembled WGS sequence"/>
</dbReference>
<feature type="compositionally biased region" description="Pro residues" evidence="1">
    <location>
        <begin position="43"/>
        <end position="58"/>
    </location>
</feature>